<dbReference type="EMBL" id="BARS01015826">
    <property type="protein sequence ID" value="GAF94816.1"/>
    <property type="molecule type" value="Genomic_DNA"/>
</dbReference>
<feature type="non-terminal residue" evidence="1">
    <location>
        <position position="174"/>
    </location>
</feature>
<organism evidence="1">
    <name type="scientific">marine sediment metagenome</name>
    <dbReference type="NCBI Taxonomy" id="412755"/>
    <lineage>
        <taxon>unclassified sequences</taxon>
        <taxon>metagenomes</taxon>
        <taxon>ecological metagenomes</taxon>
    </lineage>
</organism>
<proteinExistence type="predicted"/>
<gene>
    <name evidence="1" type="ORF">S01H1_26133</name>
</gene>
<name>X0U628_9ZZZZ</name>
<comment type="caution">
    <text evidence="1">The sequence shown here is derived from an EMBL/GenBank/DDBJ whole genome shotgun (WGS) entry which is preliminary data.</text>
</comment>
<sequence length="174" mass="19711">MNILTKWMIKKTISFLKESSPEKLVKIGDNKLIPMFRDMAGSVPAYKKLLGKKGVKTSQIKNIEDFKRLVPIIDKEIFRRYEITELCRGGNLERMKQASVSSGFSGEFSYSLTSNRELRDLSLFCDALLNYSFDITKRKTFLISSLGMGVRVYTGLPLAETSVRADVVLALVKK</sequence>
<evidence type="ECO:0000313" key="1">
    <source>
        <dbReference type="EMBL" id="GAF94816.1"/>
    </source>
</evidence>
<reference evidence="1" key="1">
    <citation type="journal article" date="2014" name="Front. Microbiol.">
        <title>High frequency of phylogenetically diverse reductive dehalogenase-homologous genes in deep subseafloor sedimentary metagenomes.</title>
        <authorList>
            <person name="Kawai M."/>
            <person name="Futagami T."/>
            <person name="Toyoda A."/>
            <person name="Takaki Y."/>
            <person name="Nishi S."/>
            <person name="Hori S."/>
            <person name="Arai W."/>
            <person name="Tsubouchi T."/>
            <person name="Morono Y."/>
            <person name="Uchiyama I."/>
            <person name="Ito T."/>
            <person name="Fujiyama A."/>
            <person name="Inagaki F."/>
            <person name="Takami H."/>
        </authorList>
    </citation>
    <scope>NUCLEOTIDE SEQUENCE</scope>
    <source>
        <strain evidence="1">Expedition CK06-06</strain>
    </source>
</reference>
<dbReference type="Gene3D" id="3.40.50.12780">
    <property type="entry name" value="N-terminal domain of ligase-like"/>
    <property type="match status" value="1"/>
</dbReference>
<dbReference type="InterPro" id="IPR042099">
    <property type="entry name" value="ANL_N_sf"/>
</dbReference>
<dbReference type="AlphaFoldDB" id="X0U628"/>
<accession>X0U628</accession>
<protein>
    <submittedName>
        <fullName evidence="1">Uncharacterized protein</fullName>
    </submittedName>
</protein>